<feature type="transmembrane region" description="Helical" evidence="1">
    <location>
        <begin position="20"/>
        <end position="42"/>
    </location>
</feature>
<dbReference type="AlphaFoldDB" id="A0A0B4CR23"/>
<reference evidence="2 3" key="1">
    <citation type="submission" date="2014-12" db="EMBL/GenBank/DDBJ databases">
        <title>Genome sequencing of Brevundimonas nasdae TPW30.</title>
        <authorList>
            <person name="Tan P.W."/>
            <person name="Chan K.-G."/>
        </authorList>
    </citation>
    <scope>NUCLEOTIDE SEQUENCE [LARGE SCALE GENOMIC DNA]</scope>
    <source>
        <strain evidence="2 3">TPW30</strain>
    </source>
</reference>
<keyword evidence="1" id="KW-1133">Transmembrane helix</keyword>
<gene>
    <name evidence="2" type="ORF">RM53_10600</name>
</gene>
<feature type="transmembrane region" description="Helical" evidence="1">
    <location>
        <begin position="54"/>
        <end position="80"/>
    </location>
</feature>
<proteinExistence type="predicted"/>
<dbReference type="EMBL" id="JWSY01000019">
    <property type="protein sequence ID" value="KIC56811.1"/>
    <property type="molecule type" value="Genomic_DNA"/>
</dbReference>
<sequence>METAMTPVQKAKTPLTRTRLLGFVAMAVCAIGYIGGGLALLAGKTDQIEMTHAAIAGAALLLIGEIGLWVGAACLGLTLFKKRKAMLNRLLGRRPAAPSEV</sequence>
<accession>A0A0B4CR23</accession>
<evidence type="ECO:0000256" key="1">
    <source>
        <dbReference type="SAM" id="Phobius"/>
    </source>
</evidence>
<keyword evidence="1" id="KW-0812">Transmembrane</keyword>
<evidence type="ECO:0000313" key="2">
    <source>
        <dbReference type="EMBL" id="KIC56811.1"/>
    </source>
</evidence>
<organism evidence="2 3">
    <name type="scientific">Brevundimonas nasdae</name>
    <dbReference type="NCBI Taxonomy" id="172043"/>
    <lineage>
        <taxon>Bacteria</taxon>
        <taxon>Pseudomonadati</taxon>
        <taxon>Pseudomonadota</taxon>
        <taxon>Alphaproteobacteria</taxon>
        <taxon>Caulobacterales</taxon>
        <taxon>Caulobacteraceae</taxon>
        <taxon>Brevundimonas</taxon>
    </lineage>
</organism>
<dbReference type="STRING" id="172043.RM53_10600"/>
<dbReference type="Proteomes" id="UP000031166">
    <property type="component" value="Unassembled WGS sequence"/>
</dbReference>
<name>A0A0B4CR23_9CAUL</name>
<comment type="caution">
    <text evidence="2">The sequence shown here is derived from an EMBL/GenBank/DDBJ whole genome shotgun (WGS) entry which is preliminary data.</text>
</comment>
<protein>
    <submittedName>
        <fullName evidence="2">Uncharacterized protein</fullName>
    </submittedName>
</protein>
<keyword evidence="1" id="KW-0472">Membrane</keyword>
<evidence type="ECO:0000313" key="3">
    <source>
        <dbReference type="Proteomes" id="UP000031166"/>
    </source>
</evidence>